<comment type="caution">
    <text evidence="7">The sequence shown here is derived from an EMBL/GenBank/DDBJ whole genome shotgun (WGS) entry which is preliminary data.</text>
</comment>
<keyword evidence="3 6" id="KW-0812">Transmembrane</keyword>
<reference evidence="7 8" key="1">
    <citation type="submission" date="2022-12" db="EMBL/GenBank/DDBJ databases">
        <title>Chromosome-level genome of Tegillarca granosa.</title>
        <authorList>
            <person name="Kim J."/>
        </authorList>
    </citation>
    <scope>NUCLEOTIDE SEQUENCE [LARGE SCALE GENOMIC DNA]</scope>
    <source>
        <strain evidence="7">Teg-2019</strain>
        <tissue evidence="7">Adductor muscle</tissue>
    </source>
</reference>
<feature type="transmembrane region" description="Helical" evidence="6">
    <location>
        <begin position="82"/>
        <end position="100"/>
    </location>
</feature>
<name>A0ABQ9FI54_TEGGR</name>
<sequence>MAKKIHPNIYEILQLSFTLEDPESISLERNALAIMRIETLSFILFQQAIMHAKPSCMSIVTLSFTLLQQAIMRILAVMRIQAIMCIGGSLSLPYILTLLLCAEGQSDVTAKLLSITMFMSGVASLLQTTLGIRLPVIQGGSHTFVPPIVAMMTIEKFKCSTPISFQFITELLFATPC</sequence>
<dbReference type="Proteomes" id="UP001217089">
    <property type="component" value="Unassembled WGS sequence"/>
</dbReference>
<evidence type="ECO:0000256" key="5">
    <source>
        <dbReference type="ARBA" id="ARBA00023136"/>
    </source>
</evidence>
<dbReference type="EMBL" id="JARBDR010000246">
    <property type="protein sequence ID" value="KAJ8316971.1"/>
    <property type="molecule type" value="Genomic_DNA"/>
</dbReference>
<feature type="transmembrane region" description="Helical" evidence="6">
    <location>
        <begin position="112"/>
        <end position="132"/>
    </location>
</feature>
<dbReference type="InterPro" id="IPR006043">
    <property type="entry name" value="NCS2"/>
</dbReference>
<dbReference type="Pfam" id="PF00860">
    <property type="entry name" value="Xan_ur_permease"/>
    <property type="match status" value="1"/>
</dbReference>
<evidence type="ECO:0000256" key="1">
    <source>
        <dbReference type="ARBA" id="ARBA00004141"/>
    </source>
</evidence>
<evidence type="ECO:0000313" key="8">
    <source>
        <dbReference type="Proteomes" id="UP001217089"/>
    </source>
</evidence>
<organism evidence="7 8">
    <name type="scientific">Tegillarca granosa</name>
    <name type="common">Malaysian cockle</name>
    <name type="synonym">Anadara granosa</name>
    <dbReference type="NCBI Taxonomy" id="220873"/>
    <lineage>
        <taxon>Eukaryota</taxon>
        <taxon>Metazoa</taxon>
        <taxon>Spiralia</taxon>
        <taxon>Lophotrochozoa</taxon>
        <taxon>Mollusca</taxon>
        <taxon>Bivalvia</taxon>
        <taxon>Autobranchia</taxon>
        <taxon>Pteriomorphia</taxon>
        <taxon>Arcoida</taxon>
        <taxon>Arcoidea</taxon>
        <taxon>Arcidae</taxon>
        <taxon>Tegillarca</taxon>
    </lineage>
</organism>
<evidence type="ECO:0000256" key="3">
    <source>
        <dbReference type="ARBA" id="ARBA00022692"/>
    </source>
</evidence>
<dbReference type="PANTHER" id="PTHR11119">
    <property type="entry name" value="XANTHINE-URACIL / VITAMIN C PERMEASE FAMILY MEMBER"/>
    <property type="match status" value="1"/>
</dbReference>
<accession>A0ABQ9FI54</accession>
<evidence type="ECO:0000256" key="2">
    <source>
        <dbReference type="ARBA" id="ARBA00008821"/>
    </source>
</evidence>
<keyword evidence="8" id="KW-1185">Reference proteome</keyword>
<keyword evidence="5 6" id="KW-0472">Membrane</keyword>
<evidence type="ECO:0000313" key="7">
    <source>
        <dbReference type="EMBL" id="KAJ8316971.1"/>
    </source>
</evidence>
<evidence type="ECO:0000256" key="6">
    <source>
        <dbReference type="SAM" id="Phobius"/>
    </source>
</evidence>
<protein>
    <submittedName>
        <fullName evidence="7">Uncharacterized protein</fullName>
    </submittedName>
</protein>
<keyword evidence="4 6" id="KW-1133">Transmembrane helix</keyword>
<gene>
    <name evidence="7" type="ORF">KUTeg_004875</name>
</gene>
<evidence type="ECO:0000256" key="4">
    <source>
        <dbReference type="ARBA" id="ARBA00022989"/>
    </source>
</evidence>
<proteinExistence type="inferred from homology"/>
<comment type="subcellular location">
    <subcellularLocation>
        <location evidence="1">Membrane</location>
        <topology evidence="1">Multi-pass membrane protein</topology>
    </subcellularLocation>
</comment>
<comment type="similarity">
    <text evidence="2">Belongs to the nucleobase:cation symporter-2 (NCS2) (TC 2.A.40) family.</text>
</comment>